<organism evidence="1">
    <name type="scientific">Fusarium clavum</name>
    <dbReference type="NCBI Taxonomy" id="2594811"/>
    <lineage>
        <taxon>Eukaryota</taxon>
        <taxon>Fungi</taxon>
        <taxon>Dikarya</taxon>
        <taxon>Ascomycota</taxon>
        <taxon>Pezizomycotina</taxon>
        <taxon>Sordariomycetes</taxon>
        <taxon>Hypocreomycetidae</taxon>
        <taxon>Hypocreales</taxon>
        <taxon>Nectriaceae</taxon>
        <taxon>Fusarium</taxon>
        <taxon>Fusarium incarnatum-equiseti species complex</taxon>
    </lineage>
</organism>
<sequence length="163" mass="18173">MSSALQVDFTPTTSTLLATASAYLGVYIALDAEAYAALLSDGFTLEMAPASARLPTLDRDSCISRINAIKEVMSTFPVTIIRSWPNPPLRQVLVWAKSEAHFHEHLRDGDIEQWELKGEYMFLMTMDASGRRVKQVLEFVDSKATADITAMVFRALEKKETLV</sequence>
<name>A0A090MIT5_9HYPO</name>
<evidence type="ECO:0000313" key="1">
    <source>
        <dbReference type="EMBL" id="CEG04917.1"/>
    </source>
</evidence>
<proteinExistence type="predicted"/>
<dbReference type="EMBL" id="CBMI010002415">
    <property type="protein sequence ID" value="CEG04917.1"/>
    <property type="molecule type" value="Genomic_DNA"/>
</dbReference>
<gene>
    <name evidence="1" type="ORF">BN850_0082950</name>
</gene>
<reference evidence="1" key="1">
    <citation type="submission" date="2013-05" db="EMBL/GenBank/DDBJ databases">
        <title>Draft genome sequences of six wheat associated Fusarium spp. isolates.</title>
        <authorList>
            <person name="Moolhuijzen P.M."/>
            <person name="Manners J.M."/>
            <person name="Wilcox S."/>
            <person name="Bellgard M.I."/>
            <person name="Gardiner D.M."/>
        </authorList>
    </citation>
    <scope>NUCLEOTIDE SEQUENCE</scope>
    <source>
        <strain evidence="1">CS3069</strain>
    </source>
</reference>
<dbReference type="AlphaFoldDB" id="A0A090MIT5"/>
<comment type="caution">
    <text evidence="1">The sequence shown here is derived from an EMBL/GenBank/DDBJ whole genome shotgun (WGS) entry which is preliminary data.</text>
</comment>
<protein>
    <submittedName>
        <fullName evidence="1">WGS project CBMI000000000 data, contig CS3069_c002417</fullName>
    </submittedName>
</protein>
<accession>A0A090MIT5</accession>